<evidence type="ECO:0000259" key="4">
    <source>
        <dbReference type="PROSITE" id="PS50932"/>
    </source>
</evidence>
<keyword evidence="1" id="KW-0805">Transcription regulation</keyword>
<dbReference type="InterPro" id="IPR000843">
    <property type="entry name" value="HTH_LacI"/>
</dbReference>
<comment type="caution">
    <text evidence="5">The sequence shown here is derived from an EMBL/GenBank/DDBJ whole genome shotgun (WGS) entry which is preliminary data.</text>
</comment>
<feature type="domain" description="HTH lacI-type" evidence="4">
    <location>
        <begin position="11"/>
        <end position="65"/>
    </location>
</feature>
<dbReference type="CDD" id="cd01392">
    <property type="entry name" value="HTH_LacI"/>
    <property type="match status" value="1"/>
</dbReference>
<dbReference type="Pfam" id="PF00356">
    <property type="entry name" value="LacI"/>
    <property type="match status" value="1"/>
</dbReference>
<keyword evidence="3" id="KW-0804">Transcription</keyword>
<accession>A0A364JT97</accession>
<evidence type="ECO:0000313" key="6">
    <source>
        <dbReference type="Proteomes" id="UP000249453"/>
    </source>
</evidence>
<dbReference type="EMBL" id="QLMK01000012">
    <property type="protein sequence ID" value="RAK26845.1"/>
    <property type="molecule type" value="Genomic_DNA"/>
</dbReference>
<protein>
    <submittedName>
        <fullName evidence="5">Regulatory LacI family protein</fullName>
    </submittedName>
</protein>
<name>A0A364JT97_9HYPH</name>
<keyword evidence="2" id="KW-0238">DNA-binding</keyword>
<dbReference type="Gene3D" id="1.10.260.40">
    <property type="entry name" value="lambda repressor-like DNA-binding domains"/>
    <property type="match status" value="1"/>
</dbReference>
<dbReference type="SUPFAM" id="SSF47413">
    <property type="entry name" value="lambda repressor-like DNA-binding domains"/>
    <property type="match status" value="1"/>
</dbReference>
<dbReference type="PANTHER" id="PTHR30146">
    <property type="entry name" value="LACI-RELATED TRANSCRIPTIONAL REPRESSOR"/>
    <property type="match status" value="1"/>
</dbReference>
<evidence type="ECO:0000256" key="3">
    <source>
        <dbReference type="ARBA" id="ARBA00023163"/>
    </source>
</evidence>
<sequence length="71" mass="7753">MTASEWKKKRVTLLDVARHAKVSRATASLVVRKSPLVSALTRERVENSLRELGYIYNIGAASLGSGPIDLT</sequence>
<dbReference type="AlphaFoldDB" id="A0A364JT97"/>
<gene>
    <name evidence="5" type="ORF">C7374_11266</name>
</gene>
<keyword evidence="6" id="KW-1185">Reference proteome</keyword>
<dbReference type="SMART" id="SM00354">
    <property type="entry name" value="HTH_LACI"/>
    <property type="match status" value="1"/>
</dbReference>
<dbReference type="GO" id="GO:0000976">
    <property type="term" value="F:transcription cis-regulatory region binding"/>
    <property type="evidence" value="ECO:0007669"/>
    <property type="project" value="TreeGrafter"/>
</dbReference>
<dbReference type="PROSITE" id="PS50932">
    <property type="entry name" value="HTH_LACI_2"/>
    <property type="match status" value="1"/>
</dbReference>
<reference evidence="5 6" key="1">
    <citation type="submission" date="2018-06" db="EMBL/GenBank/DDBJ databases">
        <title>Genomic Encyclopedia of Type Strains, Phase IV (KMG-IV): sequencing the most valuable type-strain genomes for metagenomic binning, comparative biology and taxonomic classification.</title>
        <authorList>
            <person name="Goeker M."/>
        </authorList>
    </citation>
    <scope>NUCLEOTIDE SEQUENCE [LARGE SCALE GENOMIC DNA]</scope>
    <source>
        <strain evidence="5 6">DSM 26720</strain>
    </source>
</reference>
<evidence type="ECO:0000256" key="1">
    <source>
        <dbReference type="ARBA" id="ARBA00023015"/>
    </source>
</evidence>
<dbReference type="Proteomes" id="UP000249453">
    <property type="component" value="Unassembled WGS sequence"/>
</dbReference>
<dbReference type="InterPro" id="IPR010982">
    <property type="entry name" value="Lambda_DNA-bd_dom_sf"/>
</dbReference>
<proteinExistence type="predicted"/>
<evidence type="ECO:0000256" key="2">
    <source>
        <dbReference type="ARBA" id="ARBA00023125"/>
    </source>
</evidence>
<organism evidence="5 6">
    <name type="scientific">Falsochrobactrum ovis</name>
    <dbReference type="NCBI Taxonomy" id="1293442"/>
    <lineage>
        <taxon>Bacteria</taxon>
        <taxon>Pseudomonadati</taxon>
        <taxon>Pseudomonadota</taxon>
        <taxon>Alphaproteobacteria</taxon>
        <taxon>Hyphomicrobiales</taxon>
        <taxon>Brucellaceae</taxon>
        <taxon>Falsochrobactrum</taxon>
    </lineage>
</organism>
<evidence type="ECO:0000313" key="5">
    <source>
        <dbReference type="EMBL" id="RAK26845.1"/>
    </source>
</evidence>
<dbReference type="PROSITE" id="PS00356">
    <property type="entry name" value="HTH_LACI_1"/>
    <property type="match status" value="1"/>
</dbReference>
<dbReference type="PANTHER" id="PTHR30146:SF109">
    <property type="entry name" value="HTH-TYPE TRANSCRIPTIONAL REGULATOR GALS"/>
    <property type="match status" value="1"/>
</dbReference>
<dbReference type="GO" id="GO:0003700">
    <property type="term" value="F:DNA-binding transcription factor activity"/>
    <property type="evidence" value="ECO:0007669"/>
    <property type="project" value="TreeGrafter"/>
</dbReference>